<dbReference type="InterPro" id="IPR041202">
    <property type="entry name" value="BaeRF_family10"/>
</dbReference>
<dbReference type="InterPro" id="IPR029064">
    <property type="entry name" value="Ribosomal_eL30-like_sf"/>
</dbReference>
<dbReference type="SUPFAM" id="SSF53137">
    <property type="entry name" value="Translational machinery components"/>
    <property type="match status" value="1"/>
</dbReference>
<sequence>MATKTETIQEVSTSIEEPLDRLLRFEPTTLPVISLYLNLQPDGHGRDPDVRGFAARQLKRMAGTWSAGSAERASFDQDSERILAYLEERINPAANGVAIFACAGAGEFFEAVQLVAPIDENLVYVYSQPHLYHLSRLNEMYPRYAAVITDANTARLMVFGLGGEIEIEEVKGKKVHRVKVGGWSQARYQRRVTNAHDAHAKEVVTRLEEVVRKDGVKKIILAGDPAMAPLLMENLPKNLADMVVDTVRLDLQESDAAVLAKTLEKVQESSAQDEAQVVEEVLNGYRSGGLATIGAEAVLEALANGQVDELLIGSGIEREHADVEPVDAILAPEIPDSAGSTESDDPRPVSLPDLLVTKAKQTDASVRFIQNSELLAGAGGVAAVLRWRN</sequence>
<dbReference type="InterPro" id="IPR042226">
    <property type="entry name" value="eFR1_2_sf"/>
</dbReference>
<dbReference type="InParanoid" id="Q024P4"/>
<dbReference type="KEGG" id="sus:Acid_2543"/>
<dbReference type="STRING" id="234267.Acid_2543"/>
<dbReference type="eggNOG" id="COG1503">
    <property type="taxonomic scope" value="Bacteria"/>
</dbReference>
<evidence type="ECO:0000313" key="1">
    <source>
        <dbReference type="EMBL" id="ABJ83532.1"/>
    </source>
</evidence>
<protein>
    <submittedName>
        <fullName evidence="1">ERF1 domain 3 protein</fullName>
    </submittedName>
</protein>
<dbReference type="EMBL" id="CP000473">
    <property type="protein sequence ID" value="ABJ83532.1"/>
    <property type="molecule type" value="Genomic_DNA"/>
</dbReference>
<name>Q024P4_SOLUE</name>
<dbReference type="HOGENOM" id="CLU_685002_0_0_0"/>
<dbReference type="SUPFAM" id="SSF55315">
    <property type="entry name" value="L30e-like"/>
    <property type="match status" value="1"/>
</dbReference>
<dbReference type="Gene3D" id="3.30.1330.30">
    <property type="match status" value="1"/>
</dbReference>
<proteinExistence type="predicted"/>
<organism evidence="1">
    <name type="scientific">Solibacter usitatus (strain Ellin6076)</name>
    <dbReference type="NCBI Taxonomy" id="234267"/>
    <lineage>
        <taxon>Bacteria</taxon>
        <taxon>Pseudomonadati</taxon>
        <taxon>Acidobacteriota</taxon>
        <taxon>Terriglobia</taxon>
        <taxon>Bryobacterales</taxon>
        <taxon>Solibacteraceae</taxon>
        <taxon>Candidatus Solibacter</taxon>
    </lineage>
</organism>
<dbReference type="AlphaFoldDB" id="Q024P4"/>
<reference evidence="1" key="1">
    <citation type="submission" date="2006-10" db="EMBL/GenBank/DDBJ databases">
        <title>Complete sequence of Solibacter usitatus Ellin6076.</title>
        <authorList>
            <consortium name="US DOE Joint Genome Institute"/>
            <person name="Copeland A."/>
            <person name="Lucas S."/>
            <person name="Lapidus A."/>
            <person name="Barry K."/>
            <person name="Detter J.C."/>
            <person name="Glavina del Rio T."/>
            <person name="Hammon N."/>
            <person name="Israni S."/>
            <person name="Dalin E."/>
            <person name="Tice H."/>
            <person name="Pitluck S."/>
            <person name="Thompson L.S."/>
            <person name="Brettin T."/>
            <person name="Bruce D."/>
            <person name="Han C."/>
            <person name="Tapia R."/>
            <person name="Gilna P."/>
            <person name="Schmutz J."/>
            <person name="Larimer F."/>
            <person name="Land M."/>
            <person name="Hauser L."/>
            <person name="Kyrpides N."/>
            <person name="Mikhailova N."/>
            <person name="Janssen P.H."/>
            <person name="Kuske C.R."/>
            <person name="Richardson P."/>
        </authorList>
    </citation>
    <scope>NUCLEOTIDE SEQUENCE</scope>
    <source>
        <strain evidence="1">Ellin6076</strain>
    </source>
</reference>
<accession>Q024P4</accession>
<dbReference type="Pfam" id="PF18854">
    <property type="entry name" value="baeRF_family10"/>
    <property type="match status" value="1"/>
</dbReference>
<gene>
    <name evidence="1" type="ordered locus">Acid_2543</name>
</gene>
<dbReference type="Gene3D" id="3.30.420.60">
    <property type="entry name" value="eRF1 domain 2"/>
    <property type="match status" value="1"/>
</dbReference>